<dbReference type="Proteomes" id="UP000028525">
    <property type="component" value="Unassembled WGS sequence"/>
</dbReference>
<keyword evidence="4 7" id="KW-0812">Transmembrane</keyword>
<evidence type="ECO:0000313" key="10">
    <source>
        <dbReference type="Proteomes" id="UP000028525"/>
    </source>
</evidence>
<evidence type="ECO:0000256" key="6">
    <source>
        <dbReference type="ARBA" id="ARBA00023136"/>
    </source>
</evidence>
<feature type="transmembrane region" description="Helical" evidence="7">
    <location>
        <begin position="148"/>
        <end position="173"/>
    </location>
</feature>
<feature type="domain" description="ABC transmembrane type-1" evidence="8">
    <location>
        <begin position="67"/>
        <end position="275"/>
    </location>
</feature>
<keyword evidence="3" id="KW-1003">Cell membrane</keyword>
<dbReference type="AlphaFoldDB" id="A0A084JMV1"/>
<evidence type="ECO:0000256" key="2">
    <source>
        <dbReference type="ARBA" id="ARBA00022448"/>
    </source>
</evidence>
<keyword evidence="10" id="KW-1185">Reference proteome</keyword>
<name>A0A084JMV1_9FIRM</name>
<reference evidence="9 10" key="1">
    <citation type="submission" date="2014-07" db="EMBL/GenBank/DDBJ databases">
        <title>Draft genome of Clostridium celerecrescens 152B isolated from sediments associated with methane hydrate from Krishna Godavari basin.</title>
        <authorList>
            <person name="Honkalas V.S."/>
            <person name="Dabir A.P."/>
            <person name="Arora P."/>
            <person name="Dhakephalkar P.K."/>
        </authorList>
    </citation>
    <scope>NUCLEOTIDE SEQUENCE [LARGE SCALE GENOMIC DNA]</scope>
    <source>
        <strain evidence="9 10">152B</strain>
    </source>
</reference>
<dbReference type="OrthoDB" id="9788108at2"/>
<evidence type="ECO:0000256" key="7">
    <source>
        <dbReference type="RuleBase" id="RU363032"/>
    </source>
</evidence>
<feature type="transmembrane region" description="Helical" evidence="7">
    <location>
        <begin position="104"/>
        <end position="125"/>
    </location>
</feature>
<organism evidence="9 10">
    <name type="scientific">Lacrimispora celerecrescens</name>
    <dbReference type="NCBI Taxonomy" id="29354"/>
    <lineage>
        <taxon>Bacteria</taxon>
        <taxon>Bacillati</taxon>
        <taxon>Bacillota</taxon>
        <taxon>Clostridia</taxon>
        <taxon>Lachnospirales</taxon>
        <taxon>Lachnospiraceae</taxon>
        <taxon>Lacrimispora</taxon>
    </lineage>
</organism>
<protein>
    <recommendedName>
        <fullName evidence="8">ABC transmembrane type-1 domain-containing protein</fullName>
    </recommendedName>
</protein>
<dbReference type="GO" id="GO:0005886">
    <property type="term" value="C:plasma membrane"/>
    <property type="evidence" value="ECO:0007669"/>
    <property type="project" value="UniProtKB-SubCell"/>
</dbReference>
<dbReference type="InterPro" id="IPR000515">
    <property type="entry name" value="MetI-like"/>
</dbReference>
<dbReference type="CDD" id="cd06261">
    <property type="entry name" value="TM_PBP2"/>
    <property type="match status" value="1"/>
</dbReference>
<comment type="caution">
    <text evidence="9">The sequence shown here is derived from an EMBL/GenBank/DDBJ whole genome shotgun (WGS) entry which is preliminary data.</text>
</comment>
<keyword evidence="5 7" id="KW-1133">Transmembrane helix</keyword>
<keyword evidence="2 7" id="KW-0813">Transport</keyword>
<accession>A0A084JMV1</accession>
<evidence type="ECO:0000256" key="3">
    <source>
        <dbReference type="ARBA" id="ARBA00022475"/>
    </source>
</evidence>
<keyword evidence="6 7" id="KW-0472">Membrane</keyword>
<dbReference type="STRING" id="29354.IO98_10040"/>
<dbReference type="Pfam" id="PF00528">
    <property type="entry name" value="BPD_transp_1"/>
    <property type="match status" value="1"/>
</dbReference>
<dbReference type="EMBL" id="JPME01000012">
    <property type="protein sequence ID" value="KEZ90285.1"/>
    <property type="molecule type" value="Genomic_DNA"/>
</dbReference>
<comment type="similarity">
    <text evidence="7">Belongs to the binding-protein-dependent transport system permease family.</text>
</comment>
<evidence type="ECO:0000259" key="8">
    <source>
        <dbReference type="PROSITE" id="PS50928"/>
    </source>
</evidence>
<sequence length="286" mass="31878">MKKSRKIEPYLYILPALLYFTVFSFYPFLKTIGLTFFTVNANGQVKAFAGFDNYIHVLTDTAFLRSVWNTLVYVVLASPLAIFIALILAVLANKKTRTSAVYETMFSLTMAMSMSVTAMIFKIMYNPNIGLINKLLHVKINWLNDPEIAMVSVSLISVWLNIGFNFLFLLAAIRGVPGELLESANIDGANLYQKVRSVILPLISPTVFFLICSSLAKNIIMAGLPIILTEGGPKGSTSTMIYYMYKQAFGNMSYNDAYAAAVITFLFTLIAMLVSFSFEKKGVHYS</sequence>
<dbReference type="InterPro" id="IPR051393">
    <property type="entry name" value="ABC_transporter_permease"/>
</dbReference>
<evidence type="ECO:0000256" key="4">
    <source>
        <dbReference type="ARBA" id="ARBA00022692"/>
    </source>
</evidence>
<evidence type="ECO:0000256" key="5">
    <source>
        <dbReference type="ARBA" id="ARBA00022989"/>
    </source>
</evidence>
<feature type="transmembrane region" description="Helical" evidence="7">
    <location>
        <begin position="71"/>
        <end position="92"/>
    </location>
</feature>
<proteinExistence type="inferred from homology"/>
<evidence type="ECO:0000313" key="9">
    <source>
        <dbReference type="EMBL" id="KEZ90285.1"/>
    </source>
</evidence>
<comment type="subcellular location">
    <subcellularLocation>
        <location evidence="1 7">Cell membrane</location>
        <topology evidence="1 7">Multi-pass membrane protein</topology>
    </subcellularLocation>
</comment>
<dbReference type="InterPro" id="IPR035906">
    <property type="entry name" value="MetI-like_sf"/>
</dbReference>
<dbReference type="RefSeq" id="WP_038280621.1">
    <property type="nucleotide sequence ID" value="NZ_JPME01000012.1"/>
</dbReference>
<dbReference type="PANTHER" id="PTHR30193">
    <property type="entry name" value="ABC TRANSPORTER PERMEASE PROTEIN"/>
    <property type="match status" value="1"/>
</dbReference>
<dbReference type="PANTHER" id="PTHR30193:SF37">
    <property type="entry name" value="INNER MEMBRANE ABC TRANSPORTER PERMEASE PROTEIN YCJO"/>
    <property type="match status" value="1"/>
</dbReference>
<feature type="transmembrane region" description="Helical" evidence="7">
    <location>
        <begin position="257"/>
        <end position="278"/>
    </location>
</feature>
<dbReference type="PROSITE" id="PS50928">
    <property type="entry name" value="ABC_TM1"/>
    <property type="match status" value="1"/>
</dbReference>
<dbReference type="GO" id="GO:0055085">
    <property type="term" value="P:transmembrane transport"/>
    <property type="evidence" value="ECO:0007669"/>
    <property type="project" value="InterPro"/>
</dbReference>
<gene>
    <name evidence="9" type="ORF">IO98_10040</name>
</gene>
<feature type="transmembrane region" description="Helical" evidence="7">
    <location>
        <begin position="12"/>
        <end position="29"/>
    </location>
</feature>
<dbReference type="SUPFAM" id="SSF161098">
    <property type="entry name" value="MetI-like"/>
    <property type="match status" value="1"/>
</dbReference>
<dbReference type="Gene3D" id="1.10.3720.10">
    <property type="entry name" value="MetI-like"/>
    <property type="match status" value="1"/>
</dbReference>
<evidence type="ECO:0000256" key="1">
    <source>
        <dbReference type="ARBA" id="ARBA00004651"/>
    </source>
</evidence>